<dbReference type="InterPro" id="IPR034706">
    <property type="entry name" value="CpoB"/>
</dbReference>
<dbReference type="InterPro" id="IPR039565">
    <property type="entry name" value="BamD-like"/>
</dbReference>
<feature type="compositionally biased region" description="Polar residues" evidence="3">
    <location>
        <begin position="114"/>
        <end position="127"/>
    </location>
</feature>
<feature type="coiled-coil region" evidence="2">
    <location>
        <begin position="54"/>
        <end position="88"/>
    </location>
</feature>
<evidence type="ECO:0000256" key="2">
    <source>
        <dbReference type="SAM" id="Coils"/>
    </source>
</evidence>
<evidence type="ECO:0000256" key="1">
    <source>
        <dbReference type="ARBA" id="ARBA00022729"/>
    </source>
</evidence>
<sequence length="284" mass="31853">MLKAKGKFFGSLLMVLFVATPVYSENDDGEQPLIIDNSQPAGNRNIPKNVGAKMLDLLTRLNQLETENKQLRGDLETLTHSIKEVKSRQRDLYSEMDKRIRDIELRLKGQVPSVATNTGPRYSTGSVTSPTKSSAKGSSSAPVKKQPVIGSYKPPKASERKAYKRAFALLRKNRFNLAISEFRSFLKLYPNGGYSDTAQYWLAEAYYSSRKYGSAAIQFTKVVQNYPNSPKVAASRVKIGLSYYKLRKYSKARKTLQGVVRDYPGSSSASLARSRLRTMRNEGR</sequence>
<feature type="compositionally biased region" description="Low complexity" evidence="3">
    <location>
        <begin position="128"/>
        <end position="142"/>
    </location>
</feature>
<feature type="domain" description="Outer membrane lipoprotein BamD-like" evidence="4">
    <location>
        <begin position="157"/>
        <end position="281"/>
    </location>
</feature>
<feature type="region of interest" description="Disordered" evidence="3">
    <location>
        <begin position="263"/>
        <end position="284"/>
    </location>
</feature>
<feature type="region of interest" description="Disordered" evidence="3">
    <location>
        <begin position="114"/>
        <end position="156"/>
    </location>
</feature>
<dbReference type="GO" id="GO:0051301">
    <property type="term" value="P:cell division"/>
    <property type="evidence" value="ECO:0007669"/>
    <property type="project" value="InterPro"/>
</dbReference>
<evidence type="ECO:0000256" key="3">
    <source>
        <dbReference type="SAM" id="MobiDB-lite"/>
    </source>
</evidence>
<dbReference type="InterPro" id="IPR032519">
    <property type="entry name" value="YbgF_tri"/>
</dbReference>
<keyword evidence="6" id="KW-0808">Transferase</keyword>
<dbReference type="Pfam" id="PF13525">
    <property type="entry name" value="YfiO"/>
    <property type="match status" value="1"/>
</dbReference>
<dbReference type="HAMAP" id="MF_02066">
    <property type="entry name" value="CpoB"/>
    <property type="match status" value="1"/>
</dbReference>
<accession>A0A3B0YHH6</accession>
<name>A0A3B0YHH6_9ZZZZ</name>
<dbReference type="InterPro" id="IPR011990">
    <property type="entry name" value="TPR-like_helical_dom_sf"/>
</dbReference>
<dbReference type="GO" id="GO:0016740">
    <property type="term" value="F:transferase activity"/>
    <property type="evidence" value="ECO:0007669"/>
    <property type="project" value="UniProtKB-KW"/>
</dbReference>
<proteinExistence type="inferred from homology"/>
<evidence type="ECO:0000313" key="6">
    <source>
        <dbReference type="EMBL" id="VAW73639.1"/>
    </source>
</evidence>
<feature type="domain" description="YbgF trimerisation" evidence="5">
    <location>
        <begin position="52"/>
        <end position="104"/>
    </location>
</feature>
<dbReference type="EMBL" id="UOFL01000047">
    <property type="protein sequence ID" value="VAW73639.1"/>
    <property type="molecule type" value="Genomic_DNA"/>
</dbReference>
<organism evidence="6">
    <name type="scientific">hydrothermal vent metagenome</name>
    <dbReference type="NCBI Taxonomy" id="652676"/>
    <lineage>
        <taxon>unclassified sequences</taxon>
        <taxon>metagenomes</taxon>
        <taxon>ecological metagenomes</taxon>
    </lineage>
</organism>
<gene>
    <name evidence="6" type="ORF">MNBD_GAMMA12-2540</name>
</gene>
<dbReference type="Gene3D" id="1.20.5.110">
    <property type="match status" value="1"/>
</dbReference>
<dbReference type="InterPro" id="IPR014162">
    <property type="entry name" value="CpoB_C"/>
</dbReference>
<evidence type="ECO:0000259" key="4">
    <source>
        <dbReference type="Pfam" id="PF13525"/>
    </source>
</evidence>
<dbReference type="Gene3D" id="1.25.40.10">
    <property type="entry name" value="Tetratricopeptide repeat domain"/>
    <property type="match status" value="1"/>
</dbReference>
<dbReference type="NCBIfam" id="TIGR02795">
    <property type="entry name" value="tol_pal_ybgF"/>
    <property type="match status" value="1"/>
</dbReference>
<protein>
    <submittedName>
        <fullName evidence="6">TPR repeat containing exported protein Putative periplasmic protein contains a protein prenylyltransferase domain</fullName>
    </submittedName>
</protein>
<dbReference type="AlphaFoldDB" id="A0A3B0YHH6"/>
<dbReference type="Pfam" id="PF16331">
    <property type="entry name" value="TolA_bind_tri"/>
    <property type="match status" value="1"/>
</dbReference>
<dbReference type="GO" id="GO:0070206">
    <property type="term" value="P:protein trimerization"/>
    <property type="evidence" value="ECO:0007669"/>
    <property type="project" value="InterPro"/>
</dbReference>
<dbReference type="SUPFAM" id="SSF48452">
    <property type="entry name" value="TPR-like"/>
    <property type="match status" value="1"/>
</dbReference>
<keyword evidence="1" id="KW-0732">Signal</keyword>
<keyword evidence="2" id="KW-0175">Coiled coil</keyword>
<reference evidence="6" key="1">
    <citation type="submission" date="2018-06" db="EMBL/GenBank/DDBJ databases">
        <authorList>
            <person name="Zhirakovskaya E."/>
        </authorList>
    </citation>
    <scope>NUCLEOTIDE SEQUENCE</scope>
</reference>
<evidence type="ECO:0000259" key="5">
    <source>
        <dbReference type="Pfam" id="PF16331"/>
    </source>
</evidence>